<feature type="transmembrane region" description="Helical" evidence="2">
    <location>
        <begin position="12"/>
        <end position="34"/>
    </location>
</feature>
<sequence>MAADLGWMSGHTSSLDITIISILFLIGYIALYTLCTTCFSETPECPEEKEIPSSLSLSVNLGDHQRTMNNVDVLSSMAHSSMPQVPAGPQHKNHTIVYSQQTNIYSHNRAKSDSYFSQQMTPRIPDTLAFSVRSTGAVSPGLPALPPIPPIFYLTTVQMEPPKESSSGQQPKTVKTVWDFVTLPEDQPNMNSGFTEIDSEEHPYACLDNVRVSGPSSPSHCDEADEDRWESESPYHMVTEWIEPTPTCDLATLLPVTDSEKAEELEFLFPPLPAVQDDQPLINTDRTAIYAAVNRKNKSQKSNKEAPVVQDTMVLDEDEAPPVPEKIFD</sequence>
<comment type="caution">
    <text evidence="3">The sequence shown here is derived from an EMBL/GenBank/DDBJ whole genome shotgun (WGS) entry which is preliminary data.</text>
</comment>
<keyword evidence="2" id="KW-1133">Transmembrane helix</keyword>
<accession>A0A5N5LAC6</accession>
<keyword evidence="2" id="KW-0812">Transmembrane</keyword>
<organism evidence="3 4">
    <name type="scientific">Pangasianodon hypophthalmus</name>
    <name type="common">Striped catfish</name>
    <name type="synonym">Helicophagus hypophthalmus</name>
    <dbReference type="NCBI Taxonomy" id="310915"/>
    <lineage>
        <taxon>Eukaryota</taxon>
        <taxon>Metazoa</taxon>
        <taxon>Chordata</taxon>
        <taxon>Craniata</taxon>
        <taxon>Vertebrata</taxon>
        <taxon>Euteleostomi</taxon>
        <taxon>Actinopterygii</taxon>
        <taxon>Neopterygii</taxon>
        <taxon>Teleostei</taxon>
        <taxon>Ostariophysi</taxon>
        <taxon>Siluriformes</taxon>
        <taxon>Pangasiidae</taxon>
        <taxon>Pangasianodon</taxon>
    </lineage>
</organism>
<dbReference type="AlphaFoldDB" id="A0A5N5LAC6"/>
<evidence type="ECO:0000256" key="2">
    <source>
        <dbReference type="SAM" id="Phobius"/>
    </source>
</evidence>
<evidence type="ECO:0000256" key="1">
    <source>
        <dbReference type="SAM" id="MobiDB-lite"/>
    </source>
</evidence>
<reference evidence="3 4" key="1">
    <citation type="submission" date="2019-06" db="EMBL/GenBank/DDBJ databases">
        <title>A chromosome-scale genome assembly of the striped catfish, Pangasianodon hypophthalmus.</title>
        <authorList>
            <person name="Wen M."/>
            <person name="Zahm M."/>
            <person name="Roques C."/>
            <person name="Cabau C."/>
            <person name="Klopp C."/>
            <person name="Donnadieu C."/>
            <person name="Jouanno E."/>
            <person name="Avarre J.-C."/>
            <person name="Campet M."/>
            <person name="Ha T.T.T."/>
            <person name="Dugue R."/>
            <person name="Lampietro C."/>
            <person name="Louis A."/>
            <person name="Herpin A."/>
            <person name="Echchiki A."/>
            <person name="Berthelot C."/>
            <person name="Parey E."/>
            <person name="Roest-Crollius H."/>
            <person name="Braasch I."/>
            <person name="Postlethwait J."/>
            <person name="Bobe J."/>
            <person name="Montfort J."/>
            <person name="Bouchez O."/>
            <person name="Begum T."/>
            <person name="Schartl M."/>
            <person name="Guiguen Y."/>
        </authorList>
    </citation>
    <scope>NUCLEOTIDE SEQUENCE [LARGE SCALE GENOMIC DNA]</scope>
    <source>
        <strain evidence="3 4">Indonesia</strain>
        <tissue evidence="3">Blood</tissue>
    </source>
</reference>
<gene>
    <name evidence="3" type="ORF">PHYPO_G00091610</name>
</gene>
<keyword evidence="4" id="KW-1185">Reference proteome</keyword>
<evidence type="ECO:0000313" key="4">
    <source>
        <dbReference type="Proteomes" id="UP000327468"/>
    </source>
</evidence>
<keyword evidence="2" id="KW-0472">Membrane</keyword>
<name>A0A5N5LAC6_PANHP</name>
<protein>
    <submittedName>
        <fullName evidence="3">Uncharacterized protein</fullName>
    </submittedName>
</protein>
<proteinExistence type="predicted"/>
<dbReference type="EMBL" id="VFJC01000020">
    <property type="protein sequence ID" value="KAB5539665.1"/>
    <property type="molecule type" value="Genomic_DNA"/>
</dbReference>
<dbReference type="Proteomes" id="UP000327468">
    <property type="component" value="Chromosome 19"/>
</dbReference>
<feature type="region of interest" description="Disordered" evidence="1">
    <location>
        <begin position="295"/>
        <end position="329"/>
    </location>
</feature>
<evidence type="ECO:0000313" key="3">
    <source>
        <dbReference type="EMBL" id="KAB5539665.1"/>
    </source>
</evidence>